<dbReference type="EMBL" id="UINC01209104">
    <property type="protein sequence ID" value="SVE31973.1"/>
    <property type="molecule type" value="Genomic_DNA"/>
</dbReference>
<proteinExistence type="predicted"/>
<keyword evidence="1" id="KW-0812">Transmembrane</keyword>
<feature type="transmembrane region" description="Helical" evidence="1">
    <location>
        <begin position="20"/>
        <end position="38"/>
    </location>
</feature>
<sequence>MPAGEPMDAPTHWRGMIKHLGPGLIITACIVGSGELIATPKVGAEYGFSLLWFIIAGCMIKVLVQVELGRYAISKGMT</sequence>
<dbReference type="NCBIfam" id="NF037982">
    <property type="entry name" value="Nramp_1"/>
    <property type="match status" value="1"/>
</dbReference>
<name>A0A383CIU9_9ZZZZ</name>
<feature type="non-terminal residue" evidence="2">
    <location>
        <position position="78"/>
    </location>
</feature>
<reference evidence="2" key="1">
    <citation type="submission" date="2018-05" db="EMBL/GenBank/DDBJ databases">
        <authorList>
            <person name="Lanie J.A."/>
            <person name="Ng W.-L."/>
            <person name="Kazmierczak K.M."/>
            <person name="Andrzejewski T.M."/>
            <person name="Davidsen T.M."/>
            <person name="Wayne K.J."/>
            <person name="Tettelin H."/>
            <person name="Glass J.I."/>
            <person name="Rusch D."/>
            <person name="Podicherti R."/>
            <person name="Tsui H.-C.T."/>
            <person name="Winkler M.E."/>
        </authorList>
    </citation>
    <scope>NUCLEOTIDE SEQUENCE</scope>
</reference>
<feature type="transmembrane region" description="Helical" evidence="1">
    <location>
        <begin position="50"/>
        <end position="73"/>
    </location>
</feature>
<evidence type="ECO:0008006" key="3">
    <source>
        <dbReference type="Google" id="ProtNLM"/>
    </source>
</evidence>
<organism evidence="2">
    <name type="scientific">marine metagenome</name>
    <dbReference type="NCBI Taxonomy" id="408172"/>
    <lineage>
        <taxon>unclassified sequences</taxon>
        <taxon>metagenomes</taxon>
        <taxon>ecological metagenomes</taxon>
    </lineage>
</organism>
<keyword evidence="1" id="KW-0472">Membrane</keyword>
<evidence type="ECO:0000313" key="2">
    <source>
        <dbReference type="EMBL" id="SVE31973.1"/>
    </source>
</evidence>
<accession>A0A383CIU9</accession>
<dbReference type="AlphaFoldDB" id="A0A383CIU9"/>
<keyword evidence="1" id="KW-1133">Transmembrane helix</keyword>
<protein>
    <recommendedName>
        <fullName evidence="3">Manganese transporter</fullName>
    </recommendedName>
</protein>
<evidence type="ECO:0000256" key="1">
    <source>
        <dbReference type="SAM" id="Phobius"/>
    </source>
</evidence>
<gene>
    <name evidence="2" type="ORF">METZ01_LOCUS484827</name>
</gene>